<evidence type="ECO:0008006" key="3">
    <source>
        <dbReference type="Google" id="ProtNLM"/>
    </source>
</evidence>
<dbReference type="RefSeq" id="WP_158514532.1">
    <property type="nucleotide sequence ID" value="NZ_CP014143.1"/>
</dbReference>
<dbReference type="EMBL" id="CP014143">
    <property type="protein sequence ID" value="AOS96168.1"/>
    <property type="molecule type" value="Genomic_DNA"/>
</dbReference>
<dbReference type="InterPro" id="IPR021330">
    <property type="entry name" value="DUF2939"/>
</dbReference>
<dbReference type="OrthoDB" id="5739641at2"/>
<dbReference type="Pfam" id="PF11159">
    <property type="entry name" value="DUF2939"/>
    <property type="match status" value="1"/>
</dbReference>
<dbReference type="AlphaFoldDB" id="A0A1C9W4T0"/>
<protein>
    <recommendedName>
        <fullName evidence="3">DUF2939 domain-containing protein</fullName>
    </recommendedName>
</protein>
<gene>
    <name evidence="1" type="ORF">AUP74_00699</name>
</gene>
<name>A0A1C9W4T0_9GAMM</name>
<keyword evidence="2" id="KW-1185">Reference proteome</keyword>
<dbReference type="Proteomes" id="UP000095672">
    <property type="component" value="Chromosome"/>
</dbReference>
<accession>A0A1C9W4T0</accession>
<dbReference type="STRING" id="1769779.AUP74_00699"/>
<proteinExistence type="predicted"/>
<evidence type="ECO:0000313" key="1">
    <source>
        <dbReference type="EMBL" id="AOS96168.1"/>
    </source>
</evidence>
<evidence type="ECO:0000313" key="2">
    <source>
        <dbReference type="Proteomes" id="UP000095672"/>
    </source>
</evidence>
<sequence length="188" mass="21103">MKKLLLVAVLLLVGGYVGIPWYTVEQIERSAAEEDPEQLAGYIDFPLLRENLKKGLQEDVRSSMGDEVPPELSDFLAAGTNLLVGPILRQLVTPEGMAELLRGGENLLNLERDLFGPKKPPRAGDEKENEAAQEWRLLGWRFSGPDRVSADYGPEGDPQIQLLLQRQGVQWRVVDLQFLPERDTEERG</sequence>
<organism evidence="1 2">
    <name type="scientific">Microbulbifer aggregans</name>
    <dbReference type="NCBI Taxonomy" id="1769779"/>
    <lineage>
        <taxon>Bacteria</taxon>
        <taxon>Pseudomonadati</taxon>
        <taxon>Pseudomonadota</taxon>
        <taxon>Gammaproteobacteria</taxon>
        <taxon>Cellvibrionales</taxon>
        <taxon>Microbulbiferaceae</taxon>
        <taxon>Microbulbifer</taxon>
    </lineage>
</organism>
<dbReference type="KEGG" id="micc:AUP74_00699"/>
<reference evidence="2" key="1">
    <citation type="submission" date="2016-01" db="EMBL/GenBank/DDBJ databases">
        <title>Complete genome sequence of Microbulbifer sp. CCB-MM1, a halophile isolated from Matang Mangrove Forest, Perak.</title>
        <authorList>
            <person name="Moh T.H."/>
            <person name="Dinesh B."/>
            <person name="Lau N.-S."/>
            <person name="Go F."/>
            <person name="Alexander Chong S.-C."/>
        </authorList>
    </citation>
    <scope>NUCLEOTIDE SEQUENCE [LARGE SCALE GENOMIC DNA]</scope>
    <source>
        <strain evidence="2">CCB-MM1</strain>
    </source>
</reference>